<dbReference type="SUPFAM" id="SSF55729">
    <property type="entry name" value="Acyl-CoA N-acyltransferases (Nat)"/>
    <property type="match status" value="1"/>
</dbReference>
<comment type="subcellular location">
    <subcellularLocation>
        <location evidence="1">Nucleus</location>
    </subcellularLocation>
</comment>
<dbReference type="GO" id="GO:0000785">
    <property type="term" value="C:chromatin"/>
    <property type="evidence" value="ECO:0007669"/>
    <property type="project" value="TreeGrafter"/>
</dbReference>
<dbReference type="GO" id="GO:0008270">
    <property type="term" value="F:zinc ion binding"/>
    <property type="evidence" value="ECO:0007669"/>
    <property type="project" value="UniProtKB-KW"/>
</dbReference>
<evidence type="ECO:0000256" key="7">
    <source>
        <dbReference type="ARBA" id="ARBA00023242"/>
    </source>
</evidence>
<evidence type="ECO:0000259" key="11">
    <source>
        <dbReference type="Pfam" id="PF13878"/>
    </source>
</evidence>
<dbReference type="EMBL" id="CAJNOK010000031">
    <property type="protein sequence ID" value="CAF0724048.1"/>
    <property type="molecule type" value="Genomic_DNA"/>
</dbReference>
<keyword evidence="3" id="KW-0808">Transferase</keyword>
<dbReference type="Proteomes" id="UP000682733">
    <property type="component" value="Unassembled WGS sequence"/>
</dbReference>
<keyword evidence="8" id="KW-0131">Cell cycle</keyword>
<dbReference type="InterPro" id="IPR028005">
    <property type="entry name" value="AcTrfase_ESCO_Znf_dom"/>
</dbReference>
<comment type="caution">
    <text evidence="13">The sequence shown here is derived from an EMBL/GenBank/DDBJ whole genome shotgun (WGS) entry which is preliminary data.</text>
</comment>
<dbReference type="EMBL" id="CAJOBA010000031">
    <property type="protein sequence ID" value="CAF3496656.1"/>
    <property type="molecule type" value="Genomic_DNA"/>
</dbReference>
<evidence type="ECO:0000256" key="3">
    <source>
        <dbReference type="ARBA" id="ARBA00022679"/>
    </source>
</evidence>
<dbReference type="GO" id="GO:0007064">
    <property type="term" value="P:mitotic sister chromatid cohesion"/>
    <property type="evidence" value="ECO:0007669"/>
    <property type="project" value="TreeGrafter"/>
</dbReference>
<dbReference type="AlphaFoldDB" id="A0A8S2CM01"/>
<dbReference type="InterPro" id="IPR028009">
    <property type="entry name" value="ESCO_Acetyltransf_dom"/>
</dbReference>
<keyword evidence="4" id="KW-0479">Metal-binding</keyword>
<dbReference type="PANTHER" id="PTHR45884:SF2">
    <property type="entry name" value="N-ACETYLTRANSFERASE ECO"/>
    <property type="match status" value="1"/>
</dbReference>
<evidence type="ECO:0000256" key="8">
    <source>
        <dbReference type="ARBA" id="ARBA00023306"/>
    </source>
</evidence>
<evidence type="ECO:0000256" key="6">
    <source>
        <dbReference type="ARBA" id="ARBA00022833"/>
    </source>
</evidence>
<feature type="domain" description="N-acetyltransferase ESCO zinc-finger" evidence="11">
    <location>
        <begin position="139"/>
        <end position="177"/>
    </location>
</feature>
<feature type="domain" description="N-acetyltransferase ESCO acetyl-transferase" evidence="12">
    <location>
        <begin position="285"/>
        <end position="352"/>
    </location>
</feature>
<keyword evidence="5" id="KW-0863">Zinc-finger</keyword>
<comment type="similarity">
    <text evidence="2">Belongs to the acetyltransferase family. ECO subfamily.</text>
</comment>
<reference evidence="13" key="1">
    <citation type="submission" date="2021-02" db="EMBL/GenBank/DDBJ databases">
        <authorList>
            <person name="Nowell W R."/>
        </authorList>
    </citation>
    <scope>NUCLEOTIDE SEQUENCE</scope>
</reference>
<evidence type="ECO:0000313" key="13">
    <source>
        <dbReference type="EMBL" id="CAF0724048.1"/>
    </source>
</evidence>
<evidence type="ECO:0000256" key="5">
    <source>
        <dbReference type="ARBA" id="ARBA00022771"/>
    </source>
</evidence>
<evidence type="ECO:0000256" key="1">
    <source>
        <dbReference type="ARBA" id="ARBA00004123"/>
    </source>
</evidence>
<feature type="region of interest" description="Disordered" evidence="10">
    <location>
        <begin position="42"/>
        <end position="103"/>
    </location>
</feature>
<accession>A0A8S2CM01</accession>
<dbReference type="InterPro" id="IPR016181">
    <property type="entry name" value="Acyl_CoA_acyltransferase"/>
</dbReference>
<evidence type="ECO:0000256" key="4">
    <source>
        <dbReference type="ARBA" id="ARBA00022723"/>
    </source>
</evidence>
<dbReference type="PANTHER" id="PTHR45884">
    <property type="entry name" value="N-ACETYLTRANSFERASE ECO"/>
    <property type="match status" value="1"/>
</dbReference>
<gene>
    <name evidence="13" type="ORF">OVA965_LOCUS279</name>
    <name evidence="14" type="ORF">TMI583_LOCUS279</name>
</gene>
<evidence type="ECO:0000313" key="14">
    <source>
        <dbReference type="EMBL" id="CAF3496656.1"/>
    </source>
</evidence>
<dbReference type="Proteomes" id="UP000677228">
    <property type="component" value="Unassembled WGS sequence"/>
</dbReference>
<protein>
    <submittedName>
        <fullName evidence="13">Uncharacterized protein</fullName>
    </submittedName>
</protein>
<keyword evidence="6" id="KW-0862">Zinc</keyword>
<dbReference type="GO" id="GO:0005634">
    <property type="term" value="C:nucleus"/>
    <property type="evidence" value="ECO:0007669"/>
    <property type="project" value="UniProtKB-SubCell"/>
</dbReference>
<evidence type="ECO:0000313" key="15">
    <source>
        <dbReference type="Proteomes" id="UP000677228"/>
    </source>
</evidence>
<feature type="compositionally biased region" description="Polar residues" evidence="10">
    <location>
        <begin position="74"/>
        <end position="102"/>
    </location>
</feature>
<keyword evidence="9" id="KW-0012">Acyltransferase</keyword>
<dbReference type="Gene3D" id="3.40.630.30">
    <property type="match status" value="1"/>
</dbReference>
<feature type="compositionally biased region" description="Low complexity" evidence="10">
    <location>
        <begin position="45"/>
        <end position="64"/>
    </location>
</feature>
<evidence type="ECO:0000256" key="2">
    <source>
        <dbReference type="ARBA" id="ARBA00005816"/>
    </source>
</evidence>
<name>A0A8S2CM01_9BILA</name>
<sequence>MFAPSPIRSPLKSKQLQQSQLTKYFASVNDKELSSSLTFCDETSEQTTDNTTTLDNSITTTTTTTDEEQSYTDNNTSDNMITDENCSPDQTSTLNDTLTTPKGNKIKKRLDVDEEDSAYKQRLRKMPRKMYNDDGGLKQTIIDAGQKSIDCIVCRKCGMSYFPHSVEDRALHDKFHDLQTSALKFKTILKREQICQQFLDGNIYVIGCTSSVHERNKAENIRKFIDTELGITTPFNCVWPETKAYFYVEDRTDLVIGYCLAQIIHRAHIVDADCDHLNTQNEIQKMFCGIARIWVHKDHRRSRIATKLLNCARINFFFGITMKRTDIAFSSPTDDGKILAKNYTKSNRLFIY</sequence>
<keyword evidence="7" id="KW-0539">Nucleus</keyword>
<dbReference type="Pfam" id="PF13878">
    <property type="entry name" value="zf-C2H2_3"/>
    <property type="match status" value="1"/>
</dbReference>
<dbReference type="GO" id="GO:0061733">
    <property type="term" value="F:protein-lysine-acetyltransferase activity"/>
    <property type="evidence" value="ECO:0007669"/>
    <property type="project" value="TreeGrafter"/>
</dbReference>
<organism evidence="13 15">
    <name type="scientific">Didymodactylos carnosus</name>
    <dbReference type="NCBI Taxonomy" id="1234261"/>
    <lineage>
        <taxon>Eukaryota</taxon>
        <taxon>Metazoa</taxon>
        <taxon>Spiralia</taxon>
        <taxon>Gnathifera</taxon>
        <taxon>Rotifera</taxon>
        <taxon>Eurotatoria</taxon>
        <taxon>Bdelloidea</taxon>
        <taxon>Philodinida</taxon>
        <taxon>Philodinidae</taxon>
        <taxon>Didymodactylos</taxon>
    </lineage>
</organism>
<evidence type="ECO:0000256" key="9">
    <source>
        <dbReference type="ARBA" id="ARBA00023315"/>
    </source>
</evidence>
<proteinExistence type="inferred from homology"/>
<evidence type="ECO:0000256" key="10">
    <source>
        <dbReference type="SAM" id="MobiDB-lite"/>
    </source>
</evidence>
<dbReference type="Pfam" id="PF13880">
    <property type="entry name" value="Acetyltransf_13"/>
    <property type="match status" value="1"/>
</dbReference>
<evidence type="ECO:0000259" key="12">
    <source>
        <dbReference type="Pfam" id="PF13880"/>
    </source>
</evidence>